<comment type="caution">
    <text evidence="2">The sequence shown here is derived from an EMBL/GenBank/DDBJ whole genome shotgun (WGS) entry which is preliminary data.</text>
</comment>
<dbReference type="GO" id="GO:0016747">
    <property type="term" value="F:acyltransferase activity, transferring groups other than amino-acyl groups"/>
    <property type="evidence" value="ECO:0007669"/>
    <property type="project" value="InterPro"/>
</dbReference>
<keyword evidence="2" id="KW-0808">Transferase</keyword>
<dbReference type="PROSITE" id="PS51186">
    <property type="entry name" value="GNAT"/>
    <property type="match status" value="1"/>
</dbReference>
<reference evidence="2 3" key="1">
    <citation type="submission" date="2016-12" db="EMBL/GenBank/DDBJ databases">
        <title>Domibacillus sp. SAOS 44 whole genome sequencing.</title>
        <authorList>
            <person name="Verma A."/>
            <person name="Krishnamurthi S."/>
        </authorList>
    </citation>
    <scope>NUCLEOTIDE SEQUENCE [LARGE SCALE GENOMIC DNA]</scope>
    <source>
        <strain evidence="2 3">SAOS 44</strain>
    </source>
</reference>
<evidence type="ECO:0000259" key="1">
    <source>
        <dbReference type="PROSITE" id="PS51186"/>
    </source>
</evidence>
<proteinExistence type="predicted"/>
<keyword evidence="3" id="KW-1185">Reference proteome</keyword>
<dbReference type="EMBL" id="MRWQ01000029">
    <property type="protein sequence ID" value="OKL35271.1"/>
    <property type="molecule type" value="Genomic_DNA"/>
</dbReference>
<dbReference type="InterPro" id="IPR016181">
    <property type="entry name" value="Acyl_CoA_acyltransferase"/>
</dbReference>
<feature type="domain" description="N-acetyltransferase" evidence="1">
    <location>
        <begin position="17"/>
        <end position="218"/>
    </location>
</feature>
<dbReference type="OrthoDB" id="9811121at2"/>
<accession>A0A1Q5NZ82</accession>
<name>A0A1Q5NZ82_9BACI</name>
<dbReference type="SUPFAM" id="SSF55729">
    <property type="entry name" value="Acyl-CoA N-acyltransferases (Nat)"/>
    <property type="match status" value="1"/>
</dbReference>
<dbReference type="CDD" id="cd04301">
    <property type="entry name" value="NAT_SF"/>
    <property type="match status" value="1"/>
</dbReference>
<sequence length="228" mass="26329">MYRKEFFVFEQNRPIPAVIRNYKEPDFDGLIRVQQESFPPPFPSELWWNVEQLQNHVSLFPEGALCIEVDGRIAGSMTGLLVDFDPAHPEHTWEEITDNGYIRNHNPKGNTLYVVDIGVSPLYRKLGLGKWLMQSMYEIVIQKKIDRLLGGGRVPGYHKKVNEMTPDEYLDAVVKGELSDPVITFLLRCGRTPVQMVKNYLEDEESCNFAALMEWKNPFYSSIETGER</sequence>
<organism evidence="2 3">
    <name type="scientific">Domibacillus mangrovi</name>
    <dbReference type="NCBI Taxonomy" id="1714354"/>
    <lineage>
        <taxon>Bacteria</taxon>
        <taxon>Bacillati</taxon>
        <taxon>Bacillota</taxon>
        <taxon>Bacilli</taxon>
        <taxon>Bacillales</taxon>
        <taxon>Bacillaceae</taxon>
        <taxon>Domibacillus</taxon>
    </lineage>
</organism>
<dbReference type="STRING" id="1714354.BLL40_16355"/>
<gene>
    <name evidence="2" type="ORF">BLL40_16355</name>
</gene>
<dbReference type="AlphaFoldDB" id="A0A1Q5NZ82"/>
<dbReference type="Gene3D" id="3.40.630.30">
    <property type="match status" value="1"/>
</dbReference>
<dbReference type="RefSeq" id="WP_073712917.1">
    <property type="nucleotide sequence ID" value="NZ_MRWQ01000029.1"/>
</dbReference>
<evidence type="ECO:0000313" key="2">
    <source>
        <dbReference type="EMBL" id="OKL35271.1"/>
    </source>
</evidence>
<protein>
    <submittedName>
        <fullName evidence="2">GNAT family N-acetyltransferase</fullName>
    </submittedName>
</protein>
<evidence type="ECO:0000313" key="3">
    <source>
        <dbReference type="Proteomes" id="UP000186524"/>
    </source>
</evidence>
<dbReference type="Proteomes" id="UP000186524">
    <property type="component" value="Unassembled WGS sequence"/>
</dbReference>
<dbReference type="Pfam" id="PF00583">
    <property type="entry name" value="Acetyltransf_1"/>
    <property type="match status" value="1"/>
</dbReference>
<dbReference type="InterPro" id="IPR000182">
    <property type="entry name" value="GNAT_dom"/>
</dbReference>